<evidence type="ECO:0000313" key="9">
    <source>
        <dbReference type="Proteomes" id="UP000002218"/>
    </source>
</evidence>
<evidence type="ECO:0000256" key="1">
    <source>
        <dbReference type="ARBA" id="ARBA00004141"/>
    </source>
</evidence>
<evidence type="ECO:0000256" key="4">
    <source>
        <dbReference type="ARBA" id="ARBA00022989"/>
    </source>
</evidence>
<evidence type="ECO:0000256" key="3">
    <source>
        <dbReference type="ARBA" id="ARBA00022692"/>
    </source>
</evidence>
<comment type="similarity">
    <text evidence="2">Belongs to the GtrA family.</text>
</comment>
<dbReference type="Proteomes" id="UP000002218">
    <property type="component" value="Chromosome"/>
</dbReference>
<evidence type="ECO:0000256" key="5">
    <source>
        <dbReference type="ARBA" id="ARBA00023136"/>
    </source>
</evidence>
<evidence type="ECO:0000259" key="7">
    <source>
        <dbReference type="Pfam" id="PF04138"/>
    </source>
</evidence>
<protein>
    <submittedName>
        <fullName evidence="8">GtrA family protein</fullName>
    </submittedName>
</protein>
<dbReference type="InterPro" id="IPR051401">
    <property type="entry name" value="GtrA_CellWall_Glycosyl"/>
</dbReference>
<dbReference type="GO" id="GO:0000271">
    <property type="term" value="P:polysaccharide biosynthetic process"/>
    <property type="evidence" value="ECO:0007669"/>
    <property type="project" value="InterPro"/>
</dbReference>
<comment type="subcellular location">
    <subcellularLocation>
        <location evidence="1">Membrane</location>
        <topology evidence="1">Multi-pass membrane protein</topology>
    </subcellularLocation>
</comment>
<dbReference type="InterPro" id="IPR007267">
    <property type="entry name" value="GtrA_DPMS_TM"/>
</dbReference>
<dbReference type="GO" id="GO:0005886">
    <property type="term" value="C:plasma membrane"/>
    <property type="evidence" value="ECO:0007669"/>
    <property type="project" value="TreeGrafter"/>
</dbReference>
<feature type="transmembrane region" description="Helical" evidence="6">
    <location>
        <begin position="60"/>
        <end position="77"/>
    </location>
</feature>
<dbReference type="PANTHER" id="PTHR38459:SF1">
    <property type="entry name" value="PROPHAGE BACTOPRENOL-LINKED GLUCOSE TRANSLOCASE HOMOLOG"/>
    <property type="match status" value="1"/>
</dbReference>
<dbReference type="KEGG" id="nml:Namu_3935"/>
<keyword evidence="5 6" id="KW-0472">Membrane</keyword>
<dbReference type="eggNOG" id="COG2246">
    <property type="taxonomic scope" value="Bacteria"/>
</dbReference>
<dbReference type="AlphaFoldDB" id="C8XGZ7"/>
<keyword evidence="3 6" id="KW-0812">Transmembrane</keyword>
<feature type="domain" description="GtrA/DPMS transmembrane" evidence="7">
    <location>
        <begin position="28"/>
        <end position="154"/>
    </location>
</feature>
<feature type="transmembrane region" description="Helical" evidence="6">
    <location>
        <begin position="97"/>
        <end position="119"/>
    </location>
</feature>
<dbReference type="InParanoid" id="C8XGZ7"/>
<sequence length="163" mass="17541">MSTTAPPPARPAGRLRAAAAALIAQLAKFGVVGATAYVVDVGLFNLLSYVGSPPLLAGQPLLAKIISTVVATVVAWLGNRYWTFRHHRRPDAGREFVLYLIMCTVGLLIALSCLWISHYVLGFTSALADNISANVVGLVLGTTFRFWAYKKFVFTHQPQPAAA</sequence>
<keyword evidence="9" id="KW-1185">Reference proteome</keyword>
<evidence type="ECO:0000313" key="8">
    <source>
        <dbReference type="EMBL" id="ACV80228.1"/>
    </source>
</evidence>
<evidence type="ECO:0000256" key="6">
    <source>
        <dbReference type="SAM" id="Phobius"/>
    </source>
</evidence>
<keyword evidence="4 6" id="KW-1133">Transmembrane helix</keyword>
<dbReference type="PANTHER" id="PTHR38459">
    <property type="entry name" value="PROPHAGE BACTOPRENOL-LINKED GLUCOSE TRANSLOCASE HOMOLOG"/>
    <property type="match status" value="1"/>
</dbReference>
<proteinExistence type="inferred from homology"/>
<gene>
    <name evidence="8" type="ordered locus">Namu_3935</name>
</gene>
<dbReference type="HOGENOM" id="CLU_083873_0_2_11"/>
<organism evidence="8 9">
    <name type="scientific">Nakamurella multipartita (strain ATCC 700099 / DSM 44233 / CIP 104796 / JCM 9543 / NBRC 105858 / Y-104)</name>
    <name type="common">Microsphaera multipartita</name>
    <dbReference type="NCBI Taxonomy" id="479431"/>
    <lineage>
        <taxon>Bacteria</taxon>
        <taxon>Bacillati</taxon>
        <taxon>Actinomycetota</taxon>
        <taxon>Actinomycetes</taxon>
        <taxon>Nakamurellales</taxon>
        <taxon>Nakamurellaceae</taxon>
        <taxon>Nakamurella</taxon>
    </lineage>
</organism>
<evidence type="ECO:0000256" key="2">
    <source>
        <dbReference type="ARBA" id="ARBA00009399"/>
    </source>
</evidence>
<dbReference type="EMBL" id="CP001737">
    <property type="protein sequence ID" value="ACV80228.1"/>
    <property type="molecule type" value="Genomic_DNA"/>
</dbReference>
<dbReference type="Pfam" id="PF04138">
    <property type="entry name" value="GtrA_DPMS_TM"/>
    <property type="match status" value="1"/>
</dbReference>
<reference evidence="9" key="1">
    <citation type="submission" date="2009-09" db="EMBL/GenBank/DDBJ databases">
        <title>The complete genome of Nakamurella multipartita DSM 44233.</title>
        <authorList>
            <consortium name="US DOE Joint Genome Institute (JGI-PGF)"/>
            <person name="Lucas S."/>
            <person name="Copeland A."/>
            <person name="Lapidus A."/>
            <person name="Glavina del Rio T."/>
            <person name="Dalin E."/>
            <person name="Tice H."/>
            <person name="Bruce D."/>
            <person name="Goodwin L."/>
            <person name="Pitluck S."/>
            <person name="Kyrpides N."/>
            <person name="Mavromatis K."/>
            <person name="Ivanova N."/>
            <person name="Ovchinnikova G."/>
            <person name="Sims D."/>
            <person name="Meincke L."/>
            <person name="Brettin T."/>
            <person name="Detter J.C."/>
            <person name="Han C."/>
            <person name="Larimer F."/>
            <person name="Land M."/>
            <person name="Hauser L."/>
            <person name="Markowitz V."/>
            <person name="Cheng J.-F."/>
            <person name="Hugenholtz P."/>
            <person name="Woyke T."/>
            <person name="Wu D."/>
            <person name="Klenk H.-P."/>
            <person name="Eisen J.A."/>
        </authorList>
    </citation>
    <scope>NUCLEOTIDE SEQUENCE [LARGE SCALE GENOMIC DNA]</scope>
    <source>
        <strain evidence="9">ATCC 700099 / DSM 44233 / CIP 104796 / JCM 9543 / NBRC 105858 / Y-104</strain>
    </source>
</reference>
<dbReference type="OrthoDB" id="9807815at2"/>
<reference evidence="8 9" key="2">
    <citation type="journal article" date="2010" name="Stand. Genomic Sci.">
        <title>Complete genome sequence of Nakamurella multipartita type strain (Y-104).</title>
        <authorList>
            <person name="Tice H."/>
            <person name="Mayilraj S."/>
            <person name="Sims D."/>
            <person name="Lapidus A."/>
            <person name="Nolan M."/>
            <person name="Lucas S."/>
            <person name="Glavina Del Rio T."/>
            <person name="Copeland A."/>
            <person name="Cheng J.F."/>
            <person name="Meincke L."/>
            <person name="Bruce D."/>
            <person name="Goodwin L."/>
            <person name="Pitluck S."/>
            <person name="Ivanova N."/>
            <person name="Mavromatis K."/>
            <person name="Ovchinnikova G."/>
            <person name="Pati A."/>
            <person name="Chen A."/>
            <person name="Palaniappan K."/>
            <person name="Land M."/>
            <person name="Hauser L."/>
            <person name="Chang Y.J."/>
            <person name="Jeffries C.D."/>
            <person name="Detter J.C."/>
            <person name="Brettin T."/>
            <person name="Rohde M."/>
            <person name="Goker M."/>
            <person name="Bristow J."/>
            <person name="Eisen J.A."/>
            <person name="Markowitz V."/>
            <person name="Hugenholtz P."/>
            <person name="Kyrpides N.C."/>
            <person name="Klenk H.P."/>
            <person name="Chen F."/>
        </authorList>
    </citation>
    <scope>NUCLEOTIDE SEQUENCE [LARGE SCALE GENOMIC DNA]</scope>
    <source>
        <strain evidence="9">ATCC 700099 / DSM 44233 / CIP 104796 / JCM 9543 / NBRC 105858 / Y-104</strain>
    </source>
</reference>
<name>C8XGZ7_NAKMY</name>
<accession>C8XGZ7</accession>
<feature type="transmembrane region" description="Helical" evidence="6">
    <location>
        <begin position="131"/>
        <end position="148"/>
    </location>
</feature>
<dbReference type="RefSeq" id="WP_015749054.1">
    <property type="nucleotide sequence ID" value="NC_013235.1"/>
</dbReference>
<dbReference type="STRING" id="479431.Namu_3935"/>